<name>A0ABX7X6F5_9GAMM</name>
<dbReference type="PANTHER" id="PTHR19328">
    <property type="entry name" value="HEDGEHOG-INTERACTING PROTEIN"/>
    <property type="match status" value="1"/>
</dbReference>
<proteinExistence type="predicted"/>
<dbReference type="InterPro" id="IPR012938">
    <property type="entry name" value="Glc/Sorbosone_DH"/>
</dbReference>
<gene>
    <name evidence="2" type="ORF">J8380_04600</name>
</gene>
<organism evidence="2 3">
    <name type="scientific">Candidatus Thiothrix anitrata</name>
    <dbReference type="NCBI Taxonomy" id="2823902"/>
    <lineage>
        <taxon>Bacteria</taxon>
        <taxon>Pseudomonadati</taxon>
        <taxon>Pseudomonadota</taxon>
        <taxon>Gammaproteobacteria</taxon>
        <taxon>Thiotrichales</taxon>
        <taxon>Thiotrichaceae</taxon>
        <taxon>Thiothrix</taxon>
    </lineage>
</organism>
<dbReference type="InterPro" id="IPR011042">
    <property type="entry name" value="6-blade_b-propeller_TolB-like"/>
</dbReference>
<dbReference type="InterPro" id="IPR011041">
    <property type="entry name" value="Quinoprot_gluc/sorb_DH_b-prop"/>
</dbReference>
<dbReference type="RefSeq" id="WP_210228750.1">
    <property type="nucleotide sequence ID" value="NZ_CP072800.1"/>
</dbReference>
<keyword evidence="3" id="KW-1185">Reference proteome</keyword>
<evidence type="ECO:0000259" key="1">
    <source>
        <dbReference type="Pfam" id="PF07995"/>
    </source>
</evidence>
<sequence>MPYPTQLSSYCWLLLFSLLLIPLNVAAKVNAVKIVDGLEHPWSMVFLPDGEILVSERSGQLRRIQHGKLHPKAITGLPHINENGQGGLLGLALHPQFASNRWVYFAYAGQDEETGFSTHLARGHYQDGVLSDVQALFAAKPKSFGERHFGGRIAFDRAGDLYLTLGDRGDQDEAQNLASHHGSLIRLHDDGRIPADNPFVNTPNALPEIWNYGHRNMQGIAIHPQTGSVWTHEHGPQGGDEVNIERAGANYGWPVISYGEEYGGGVIGAGITEQPDMKKPVLYWTPSIAPSGMTFYTGDTYPGWQGSLLVGALKDKLISRITLDGDRYVSEERLLEDVVGRIRDIQQAPDGYLYVLTDETQGALYRLELQ</sequence>
<dbReference type="SUPFAM" id="SSF50952">
    <property type="entry name" value="Soluble quinoprotein glucose dehydrogenase"/>
    <property type="match status" value="1"/>
</dbReference>
<feature type="domain" description="Glucose/Sorbosone dehydrogenase" evidence="1">
    <location>
        <begin position="38"/>
        <end position="366"/>
    </location>
</feature>
<dbReference type="Proteomes" id="UP000672027">
    <property type="component" value="Chromosome"/>
</dbReference>
<evidence type="ECO:0000313" key="3">
    <source>
        <dbReference type="Proteomes" id="UP000672027"/>
    </source>
</evidence>
<accession>A0ABX7X6F5</accession>
<protein>
    <submittedName>
        <fullName evidence="2">PQQ-dependent sugar dehydrogenase</fullName>
    </submittedName>
</protein>
<reference evidence="2 3" key="1">
    <citation type="submission" date="2021-04" db="EMBL/GenBank/DDBJ databases">
        <title>Genomics, taxonomy and metabolism of representatives of sulfur bacteria of the genus Thiothrix: Thiothrix fructosivorans QT, Thiothrix unzii A1T and three new species, Thiothrix subterranea sp. nov., Thiothrix litoralis sp. nov. and 'Candidatus Thiothrix anitrata' sp. nov.</title>
        <authorList>
            <person name="Ravin N.V."/>
            <person name="Smolyakov D."/>
            <person name="Rudenko T.S."/>
            <person name="Mardanov A.V."/>
            <person name="Beletsky A.V."/>
            <person name="Markov N.D."/>
            <person name="Fomenkov A.I."/>
            <person name="Roberts R.J."/>
            <person name="Karnachuk O.V."/>
            <person name="Novikov A."/>
            <person name="Grabovich M.Y."/>
        </authorList>
    </citation>
    <scope>NUCLEOTIDE SEQUENCE [LARGE SCALE GENOMIC DNA]</scope>
    <source>
        <strain evidence="2 3">A52</strain>
    </source>
</reference>
<dbReference type="Pfam" id="PF07995">
    <property type="entry name" value="GSDH"/>
    <property type="match status" value="1"/>
</dbReference>
<dbReference type="PANTHER" id="PTHR19328:SF75">
    <property type="entry name" value="ALDOSE SUGAR DEHYDROGENASE YLII"/>
    <property type="match status" value="1"/>
</dbReference>
<dbReference type="Gene3D" id="2.120.10.30">
    <property type="entry name" value="TolB, C-terminal domain"/>
    <property type="match status" value="1"/>
</dbReference>
<dbReference type="EMBL" id="CP072800">
    <property type="protein sequence ID" value="QTR50852.1"/>
    <property type="molecule type" value="Genomic_DNA"/>
</dbReference>
<evidence type="ECO:0000313" key="2">
    <source>
        <dbReference type="EMBL" id="QTR50852.1"/>
    </source>
</evidence>